<feature type="domain" description="HTH lacI-type" evidence="4">
    <location>
        <begin position="1"/>
        <end position="41"/>
    </location>
</feature>
<evidence type="ECO:0000256" key="1">
    <source>
        <dbReference type="ARBA" id="ARBA00023015"/>
    </source>
</evidence>
<dbReference type="Proteomes" id="UP000254621">
    <property type="component" value="Unassembled WGS sequence"/>
</dbReference>
<evidence type="ECO:0000259" key="4">
    <source>
        <dbReference type="PROSITE" id="PS50932"/>
    </source>
</evidence>
<dbReference type="AlphaFoldDB" id="A0A380NYU9"/>
<dbReference type="GO" id="GO:0003700">
    <property type="term" value="F:DNA-binding transcription factor activity"/>
    <property type="evidence" value="ECO:0007669"/>
    <property type="project" value="TreeGrafter"/>
</dbReference>
<evidence type="ECO:0000313" key="5">
    <source>
        <dbReference type="EMBL" id="SUP52835.1"/>
    </source>
</evidence>
<accession>A0A380NYU9</accession>
<reference evidence="5 6" key="1">
    <citation type="submission" date="2018-06" db="EMBL/GenBank/DDBJ databases">
        <authorList>
            <consortium name="Pathogen Informatics"/>
            <person name="Doyle S."/>
        </authorList>
    </citation>
    <scope>NUCLEOTIDE SEQUENCE [LARGE SCALE GENOMIC DNA]</scope>
    <source>
        <strain evidence="5 6">NCTC13645</strain>
    </source>
</reference>
<dbReference type="SUPFAM" id="SSF47413">
    <property type="entry name" value="lambda repressor-like DNA-binding domains"/>
    <property type="match status" value="1"/>
</dbReference>
<dbReference type="InterPro" id="IPR000843">
    <property type="entry name" value="HTH_LacI"/>
</dbReference>
<dbReference type="PANTHER" id="PTHR30146:SF109">
    <property type="entry name" value="HTH-TYPE TRANSCRIPTIONAL REGULATOR GALS"/>
    <property type="match status" value="1"/>
</dbReference>
<dbReference type="PROSITE" id="PS50932">
    <property type="entry name" value="HTH_LACI_2"/>
    <property type="match status" value="1"/>
</dbReference>
<keyword evidence="3" id="KW-0804">Transcription</keyword>
<evidence type="ECO:0000256" key="2">
    <source>
        <dbReference type="ARBA" id="ARBA00023125"/>
    </source>
</evidence>
<name>A0A380NYU9_WEIVI</name>
<evidence type="ECO:0000256" key="3">
    <source>
        <dbReference type="ARBA" id="ARBA00023163"/>
    </source>
</evidence>
<proteinExistence type="predicted"/>
<organism evidence="5 6">
    <name type="scientific">Weissella viridescens</name>
    <name type="common">Lactobacillus viridescens</name>
    <dbReference type="NCBI Taxonomy" id="1629"/>
    <lineage>
        <taxon>Bacteria</taxon>
        <taxon>Bacillati</taxon>
        <taxon>Bacillota</taxon>
        <taxon>Bacilli</taxon>
        <taxon>Lactobacillales</taxon>
        <taxon>Lactobacillaceae</taxon>
        <taxon>Weissella</taxon>
    </lineage>
</organism>
<dbReference type="CDD" id="cd01392">
    <property type="entry name" value="HTH_LacI"/>
    <property type="match status" value="1"/>
</dbReference>
<protein>
    <submittedName>
        <fullName evidence="5">Lac repressor</fullName>
    </submittedName>
</protein>
<dbReference type="InterPro" id="IPR010982">
    <property type="entry name" value="Lambda_DNA-bd_dom_sf"/>
</dbReference>
<evidence type="ECO:0000313" key="6">
    <source>
        <dbReference type="Proteomes" id="UP000254621"/>
    </source>
</evidence>
<dbReference type="GO" id="GO:0000976">
    <property type="term" value="F:transcription cis-regulatory region binding"/>
    <property type="evidence" value="ECO:0007669"/>
    <property type="project" value="TreeGrafter"/>
</dbReference>
<keyword evidence="1" id="KW-0805">Transcription regulation</keyword>
<dbReference type="EMBL" id="UHIV01000001">
    <property type="protein sequence ID" value="SUP52835.1"/>
    <property type="molecule type" value="Genomic_DNA"/>
</dbReference>
<gene>
    <name evidence="5" type="ORF">NCTC13645_00738</name>
</gene>
<dbReference type="Gene3D" id="1.10.260.40">
    <property type="entry name" value="lambda repressor-like DNA-binding domains"/>
    <property type="match status" value="1"/>
</dbReference>
<sequence>MTVSRVLNHPEQVSTEISDTVQRAINELGYVQQRAGRALATSRTYTIALSCLMKFQMLILIWSTHHLRLRFLYQEGYNLELHRSLDDHFHDIDGILVSGARATDKAKLNALTFPIVAYGNQSEFASVDVDNKLGTMLANNISLCVVTNI</sequence>
<dbReference type="Pfam" id="PF00356">
    <property type="entry name" value="LacI"/>
    <property type="match status" value="1"/>
</dbReference>
<dbReference type="SMART" id="SM00354">
    <property type="entry name" value="HTH_LACI"/>
    <property type="match status" value="1"/>
</dbReference>
<keyword evidence="2" id="KW-0238">DNA-binding</keyword>
<dbReference type="PANTHER" id="PTHR30146">
    <property type="entry name" value="LACI-RELATED TRANSCRIPTIONAL REPRESSOR"/>
    <property type="match status" value="1"/>
</dbReference>